<evidence type="ECO:0000259" key="3">
    <source>
        <dbReference type="PROSITE" id="PS51186"/>
    </source>
</evidence>
<comment type="caution">
    <text evidence="4">The sequence shown here is derived from an EMBL/GenBank/DDBJ whole genome shotgun (WGS) entry which is preliminary data.</text>
</comment>
<evidence type="ECO:0000256" key="1">
    <source>
        <dbReference type="ARBA" id="ARBA00022679"/>
    </source>
</evidence>
<dbReference type="PANTHER" id="PTHR43877">
    <property type="entry name" value="AMINOALKYLPHOSPHONATE N-ACETYLTRANSFERASE-RELATED-RELATED"/>
    <property type="match status" value="1"/>
</dbReference>
<dbReference type="CDD" id="cd04301">
    <property type="entry name" value="NAT_SF"/>
    <property type="match status" value="1"/>
</dbReference>
<dbReference type="PANTHER" id="PTHR43877:SF2">
    <property type="entry name" value="AMINOALKYLPHOSPHONATE N-ACETYLTRANSFERASE-RELATED"/>
    <property type="match status" value="1"/>
</dbReference>
<name>A0ABP8JY57_9BACT</name>
<dbReference type="RefSeq" id="WP_345264164.1">
    <property type="nucleotide sequence ID" value="NZ_BAABHB010000001.1"/>
</dbReference>
<organism evidence="4 5">
    <name type="scientific">Nibrella viscosa</name>
    <dbReference type="NCBI Taxonomy" id="1084524"/>
    <lineage>
        <taxon>Bacteria</taxon>
        <taxon>Pseudomonadati</taxon>
        <taxon>Bacteroidota</taxon>
        <taxon>Cytophagia</taxon>
        <taxon>Cytophagales</taxon>
        <taxon>Spirosomataceae</taxon>
        <taxon>Nibrella</taxon>
    </lineage>
</organism>
<protein>
    <submittedName>
        <fullName evidence="4">GNAT family N-acetyltransferase</fullName>
    </submittedName>
</protein>
<proteinExistence type="predicted"/>
<dbReference type="EMBL" id="BAABHB010000001">
    <property type="protein sequence ID" value="GAA4397918.1"/>
    <property type="molecule type" value="Genomic_DNA"/>
</dbReference>
<evidence type="ECO:0000313" key="4">
    <source>
        <dbReference type="EMBL" id="GAA4397918.1"/>
    </source>
</evidence>
<dbReference type="InterPro" id="IPR016181">
    <property type="entry name" value="Acyl_CoA_acyltransferase"/>
</dbReference>
<evidence type="ECO:0000256" key="2">
    <source>
        <dbReference type="ARBA" id="ARBA00023315"/>
    </source>
</evidence>
<dbReference type="Proteomes" id="UP001500936">
    <property type="component" value="Unassembled WGS sequence"/>
</dbReference>
<sequence length="173" mass="19556">MITYRQALPTDIELIAQLHARSWQHAYQGILTDAFLGGAILDDRRAVWQERLATPADNQYILTAVEDDKLIGFVCVFCDHDEQWGSLVDNLHVSRELKGRGIGTELLRGAARWVRQTSVHPSLHLWVFEQNLAARRFYAYLGGEPVEQTVKNNPGGGNAVSLRYVWRDTAVLV</sequence>
<dbReference type="Pfam" id="PF00583">
    <property type="entry name" value="Acetyltransf_1"/>
    <property type="match status" value="1"/>
</dbReference>
<dbReference type="Gene3D" id="3.40.630.30">
    <property type="match status" value="1"/>
</dbReference>
<keyword evidence="5" id="KW-1185">Reference proteome</keyword>
<dbReference type="InterPro" id="IPR000182">
    <property type="entry name" value="GNAT_dom"/>
</dbReference>
<keyword evidence="1" id="KW-0808">Transferase</keyword>
<feature type="domain" description="N-acetyltransferase" evidence="3">
    <location>
        <begin position="2"/>
        <end position="167"/>
    </location>
</feature>
<dbReference type="InterPro" id="IPR050832">
    <property type="entry name" value="Bact_Acetyltransf"/>
</dbReference>
<accession>A0ABP8JY57</accession>
<reference evidence="5" key="1">
    <citation type="journal article" date="2019" name="Int. J. Syst. Evol. Microbiol.">
        <title>The Global Catalogue of Microorganisms (GCM) 10K type strain sequencing project: providing services to taxonomists for standard genome sequencing and annotation.</title>
        <authorList>
            <consortium name="The Broad Institute Genomics Platform"/>
            <consortium name="The Broad Institute Genome Sequencing Center for Infectious Disease"/>
            <person name="Wu L."/>
            <person name="Ma J."/>
        </authorList>
    </citation>
    <scope>NUCLEOTIDE SEQUENCE [LARGE SCALE GENOMIC DNA]</scope>
    <source>
        <strain evidence="5">JCM 17925</strain>
    </source>
</reference>
<gene>
    <name evidence="4" type="ORF">GCM10023187_07870</name>
</gene>
<dbReference type="SUPFAM" id="SSF55729">
    <property type="entry name" value="Acyl-CoA N-acyltransferases (Nat)"/>
    <property type="match status" value="1"/>
</dbReference>
<dbReference type="PROSITE" id="PS51186">
    <property type="entry name" value="GNAT"/>
    <property type="match status" value="1"/>
</dbReference>
<keyword evidence="2" id="KW-0012">Acyltransferase</keyword>
<evidence type="ECO:0000313" key="5">
    <source>
        <dbReference type="Proteomes" id="UP001500936"/>
    </source>
</evidence>